<comment type="caution">
    <text evidence="2">The sequence shown here is derived from an EMBL/GenBank/DDBJ whole genome shotgun (WGS) entry which is preliminary data.</text>
</comment>
<name>A0A645FC38_9ZZZZ</name>
<dbReference type="EMBL" id="VSSQ01058153">
    <property type="protein sequence ID" value="MPN11881.1"/>
    <property type="molecule type" value="Genomic_DNA"/>
</dbReference>
<gene>
    <name evidence="2" type="ORF">SDC9_159190</name>
</gene>
<protein>
    <submittedName>
        <fullName evidence="2">Uncharacterized protein</fullName>
    </submittedName>
</protein>
<proteinExistence type="predicted"/>
<evidence type="ECO:0000313" key="2">
    <source>
        <dbReference type="EMBL" id="MPN11881.1"/>
    </source>
</evidence>
<accession>A0A645FC38</accession>
<evidence type="ECO:0000256" key="1">
    <source>
        <dbReference type="SAM" id="MobiDB-lite"/>
    </source>
</evidence>
<sequence>MSTKHAILDLLSQRPMHGYELKFENDVPGKGNEGRCKERMEL</sequence>
<organism evidence="2">
    <name type="scientific">bioreactor metagenome</name>
    <dbReference type="NCBI Taxonomy" id="1076179"/>
    <lineage>
        <taxon>unclassified sequences</taxon>
        <taxon>metagenomes</taxon>
        <taxon>ecological metagenomes</taxon>
    </lineage>
</organism>
<reference evidence="2" key="1">
    <citation type="submission" date="2019-08" db="EMBL/GenBank/DDBJ databases">
        <authorList>
            <person name="Kucharzyk K."/>
            <person name="Murdoch R.W."/>
            <person name="Higgins S."/>
            <person name="Loffler F."/>
        </authorList>
    </citation>
    <scope>NUCLEOTIDE SEQUENCE</scope>
</reference>
<dbReference type="AlphaFoldDB" id="A0A645FC38"/>
<feature type="region of interest" description="Disordered" evidence="1">
    <location>
        <begin position="22"/>
        <end position="42"/>
    </location>
</feature>